<proteinExistence type="inferred from homology"/>
<evidence type="ECO:0000256" key="5">
    <source>
        <dbReference type="ARBA" id="ARBA00022917"/>
    </source>
</evidence>
<evidence type="ECO:0000256" key="9">
    <source>
        <dbReference type="RuleBase" id="RU003814"/>
    </source>
</evidence>
<dbReference type="OrthoDB" id="10254737at2759"/>
<dbReference type="SUPFAM" id="SSF100950">
    <property type="entry name" value="NagB/RpiA/CoA transferase-like"/>
    <property type="match status" value="1"/>
</dbReference>
<dbReference type="InterPro" id="IPR042529">
    <property type="entry name" value="IF_2B-like_C"/>
</dbReference>
<reference evidence="11 12" key="1">
    <citation type="submission" date="2019-01" db="EMBL/GenBank/DDBJ databases">
        <title>Nuclear Genome Assembly of the Microalgal Biofuel strain Nannochloropsis salina CCMP1776.</title>
        <authorList>
            <person name="Hovde B."/>
        </authorList>
    </citation>
    <scope>NUCLEOTIDE SEQUENCE [LARGE SCALE GENOMIC DNA]</scope>
    <source>
        <strain evidence="11 12">CCMP1776</strain>
    </source>
</reference>
<feature type="region of interest" description="Disordered" evidence="10">
    <location>
        <begin position="1"/>
        <end position="145"/>
    </location>
</feature>
<comment type="similarity">
    <text evidence="2 9">Belongs to the eIF-2B alpha/beta/delta subunits family.</text>
</comment>
<keyword evidence="5" id="KW-0648">Protein biosynthesis</keyword>
<gene>
    <name evidence="11" type="ORF">NSK_008639</name>
</gene>
<dbReference type="PANTHER" id="PTHR10233">
    <property type="entry name" value="TRANSLATION INITIATION FACTOR EIF-2B"/>
    <property type="match status" value="1"/>
</dbReference>
<keyword evidence="4" id="KW-0396">Initiation factor</keyword>
<comment type="subunit">
    <text evidence="8">Component of the translation initiation factor 2B (eIF2B) complex which is a heterodecamer of two sets of five different subunits: alpha, beta, gamma, delta and epsilon. Subunits alpha, beta and delta comprise a regulatory subcomplex and subunits epsilon and gamma comprise a catalytic subcomplex. Within the complex, the hexameric regulatory complex resides at the center, with the two heterodimeric catalytic subcomplexes bound on opposite sides.</text>
</comment>
<feature type="compositionally biased region" description="Low complexity" evidence="10">
    <location>
        <begin position="7"/>
        <end position="18"/>
    </location>
</feature>
<evidence type="ECO:0000256" key="4">
    <source>
        <dbReference type="ARBA" id="ARBA00022540"/>
    </source>
</evidence>
<protein>
    <recommendedName>
        <fullName evidence="6">Translation initiation factor eIF2B subunit delta</fullName>
    </recommendedName>
    <alternativeName>
        <fullName evidence="7">eIF2B GDP-GTP exchange factor subunit delta</fullName>
    </alternativeName>
</protein>
<dbReference type="PANTHER" id="PTHR10233:SF14">
    <property type="entry name" value="TRANSLATION INITIATION FACTOR EIF-2B SUBUNIT DELTA"/>
    <property type="match status" value="1"/>
</dbReference>
<comment type="caution">
    <text evidence="11">The sequence shown here is derived from an EMBL/GenBank/DDBJ whole genome shotgun (WGS) entry which is preliminary data.</text>
</comment>
<comment type="subcellular location">
    <subcellularLocation>
        <location evidence="1">Cytoplasm</location>
        <location evidence="1">Cytosol</location>
    </subcellularLocation>
</comment>
<dbReference type="GO" id="GO:0005829">
    <property type="term" value="C:cytosol"/>
    <property type="evidence" value="ECO:0007669"/>
    <property type="project" value="UniProtKB-SubCell"/>
</dbReference>
<dbReference type="GO" id="GO:0003743">
    <property type="term" value="F:translation initiation factor activity"/>
    <property type="evidence" value="ECO:0007669"/>
    <property type="project" value="UniProtKB-KW"/>
</dbReference>
<dbReference type="AlphaFoldDB" id="A0A4D9CLV0"/>
<feature type="compositionally biased region" description="Polar residues" evidence="10">
    <location>
        <begin position="95"/>
        <end position="107"/>
    </location>
</feature>
<dbReference type="InterPro" id="IPR037171">
    <property type="entry name" value="NagB/RpiA_transferase-like"/>
</dbReference>
<keyword evidence="12" id="KW-1185">Reference proteome</keyword>
<evidence type="ECO:0000256" key="6">
    <source>
        <dbReference type="ARBA" id="ARBA00044147"/>
    </source>
</evidence>
<accession>A0A4D9CLV0</accession>
<sequence>MGDDELSTSLSEMSLTGSRSLGGIGDDRPGSALSSSPASPGFVGKGTLRPKHKQQQSGASPTRVRKSSSPKSGKGGGGKASGGVKEDRNRGRDVSSGTTTSRNTPGGSSRCESERTQGHFSAGAKRQGPQSHRGARAESEDWGRHQAPSKMIHLFSHLPQYSKRSTQSKSDLHPAIETLGLLYADGSVRGSNARTAAMLLAFKEVVREYQLPPGEVLRLDLDKALKPHIQYLINCRPHSIAMGNAIKWLRGRIHSLDPEAGPAEAKESIVEAIDAYVEERITFAAKTLAEVTANKISDGDVVLVYGRSYSVELTLLRAKAQGKKFRVLVVDSRPLLEGRRLLASLSRASIPSTYLNLNAVSYVMRGVSKVLLGVAAMLSNGAVISRAGTAVVAMLARRFNIPAIFCCETYKFSDKVQLDSICWNEVGDPAELLRPAGGRGATRQVEQAHSLQEDKPGIAASELTASLPQRLKLLNIRYDLTPMKYVSLVITEVGMIPPTSVPVLLRESSKDDVNVNFEF</sequence>
<dbReference type="Pfam" id="PF01008">
    <property type="entry name" value="IF-2B"/>
    <property type="match status" value="1"/>
</dbReference>
<organism evidence="11 12">
    <name type="scientific">Nannochloropsis salina CCMP1776</name>
    <dbReference type="NCBI Taxonomy" id="1027361"/>
    <lineage>
        <taxon>Eukaryota</taxon>
        <taxon>Sar</taxon>
        <taxon>Stramenopiles</taxon>
        <taxon>Ochrophyta</taxon>
        <taxon>Eustigmatophyceae</taxon>
        <taxon>Eustigmatales</taxon>
        <taxon>Monodopsidaceae</taxon>
        <taxon>Microchloropsis</taxon>
        <taxon>Microchloropsis salina</taxon>
    </lineage>
</organism>
<evidence type="ECO:0000313" key="12">
    <source>
        <dbReference type="Proteomes" id="UP000355283"/>
    </source>
</evidence>
<evidence type="ECO:0000256" key="8">
    <source>
        <dbReference type="ARBA" id="ARBA00046432"/>
    </source>
</evidence>
<evidence type="ECO:0000256" key="1">
    <source>
        <dbReference type="ARBA" id="ARBA00004514"/>
    </source>
</evidence>
<dbReference type="Proteomes" id="UP000355283">
    <property type="component" value="Unassembled WGS sequence"/>
</dbReference>
<keyword evidence="3" id="KW-0963">Cytoplasm</keyword>
<feature type="compositionally biased region" description="Basic and acidic residues" evidence="10">
    <location>
        <begin position="84"/>
        <end position="93"/>
    </location>
</feature>
<evidence type="ECO:0000256" key="10">
    <source>
        <dbReference type="SAM" id="MobiDB-lite"/>
    </source>
</evidence>
<name>A0A4D9CLV0_9STRA</name>
<feature type="compositionally biased region" description="Low complexity" evidence="10">
    <location>
        <begin position="30"/>
        <end position="41"/>
    </location>
</feature>
<dbReference type="EMBL" id="SDOX01000183">
    <property type="protein sequence ID" value="TFJ80081.1"/>
    <property type="molecule type" value="Genomic_DNA"/>
</dbReference>
<dbReference type="Gene3D" id="3.40.50.10470">
    <property type="entry name" value="Translation initiation factor eif-2b, domain 2"/>
    <property type="match status" value="1"/>
</dbReference>
<evidence type="ECO:0000256" key="2">
    <source>
        <dbReference type="ARBA" id="ARBA00007251"/>
    </source>
</evidence>
<evidence type="ECO:0000313" key="11">
    <source>
        <dbReference type="EMBL" id="TFJ80081.1"/>
    </source>
</evidence>
<evidence type="ECO:0000256" key="3">
    <source>
        <dbReference type="ARBA" id="ARBA00022490"/>
    </source>
</evidence>
<feature type="compositionally biased region" description="Basic and acidic residues" evidence="10">
    <location>
        <begin position="135"/>
        <end position="144"/>
    </location>
</feature>
<evidence type="ECO:0000256" key="7">
    <source>
        <dbReference type="ARBA" id="ARBA00044356"/>
    </source>
</evidence>
<dbReference type="InterPro" id="IPR000649">
    <property type="entry name" value="IF-2B-related"/>
</dbReference>